<keyword evidence="1" id="KW-0813">Transport</keyword>
<organism evidence="9 10">
    <name type="scientific">Jiella avicenniae</name>
    <dbReference type="NCBI Taxonomy" id="2907202"/>
    <lineage>
        <taxon>Bacteria</taxon>
        <taxon>Pseudomonadati</taxon>
        <taxon>Pseudomonadota</taxon>
        <taxon>Alphaproteobacteria</taxon>
        <taxon>Hyphomicrobiales</taxon>
        <taxon>Aurantimonadaceae</taxon>
        <taxon>Jiella</taxon>
    </lineage>
</organism>
<dbReference type="PROSITE" id="PS51009">
    <property type="entry name" value="CYTCII"/>
    <property type="match status" value="1"/>
</dbReference>
<evidence type="ECO:0000256" key="3">
    <source>
        <dbReference type="ARBA" id="ARBA00022723"/>
    </source>
</evidence>
<evidence type="ECO:0000256" key="6">
    <source>
        <dbReference type="PIRSR" id="PIRSR000027-1"/>
    </source>
</evidence>
<dbReference type="InterPro" id="IPR002321">
    <property type="entry name" value="Cyt_c_II"/>
</dbReference>
<dbReference type="GO" id="GO:0009055">
    <property type="term" value="F:electron transfer activity"/>
    <property type="evidence" value="ECO:0007669"/>
    <property type="project" value="InterPro"/>
</dbReference>
<sequence length="153" mass="16357">MTDCRPLGLAVLALCGAALVAGPALAQNLEAIKARQELMEDNGKAAKAAGAILKGEAEFSAEKATEIFTQMHEVSVKFGDYFPEDSKTGGKTEAAPAIWEKPDEFEAALAKYQEDTKAAMDAAPQDVDAFKQAFGKVAQNCKGCHEDFRIDDD</sequence>
<accession>A0A9X1P4F3</accession>
<dbReference type="GO" id="GO:0042597">
    <property type="term" value="C:periplasmic space"/>
    <property type="evidence" value="ECO:0007669"/>
    <property type="project" value="InterPro"/>
</dbReference>
<keyword evidence="2 7" id="KW-0349">Heme</keyword>
<gene>
    <name evidence="9" type="ORF">LZD57_13830</name>
</gene>
<name>A0A9X1P4F3_9HYPH</name>
<keyword evidence="5 6" id="KW-0408">Iron</keyword>
<protein>
    <submittedName>
        <fullName evidence="9">Cytochrome c</fullName>
    </submittedName>
</protein>
<feature type="binding site" description="covalent" evidence="7">
    <location>
        <position position="141"/>
    </location>
    <ligand>
        <name>heme c</name>
        <dbReference type="ChEBI" id="CHEBI:61717"/>
    </ligand>
</feature>
<comment type="caution">
    <text evidence="9">The sequence shown here is derived from an EMBL/GenBank/DDBJ whole genome shotgun (WGS) entry which is preliminary data.</text>
</comment>
<dbReference type="EMBL" id="JAJUWU010000014">
    <property type="protein sequence ID" value="MCE7029073.1"/>
    <property type="molecule type" value="Genomic_DNA"/>
</dbReference>
<feature type="binding site" description="axial binding residue" evidence="6">
    <location>
        <position position="145"/>
    </location>
    <ligand>
        <name>heme c</name>
        <dbReference type="ChEBI" id="CHEBI:61717"/>
    </ligand>
    <ligandPart>
        <name>Fe</name>
        <dbReference type="ChEBI" id="CHEBI:18248"/>
    </ligandPart>
</feature>
<evidence type="ECO:0000256" key="2">
    <source>
        <dbReference type="ARBA" id="ARBA00022617"/>
    </source>
</evidence>
<evidence type="ECO:0000256" key="8">
    <source>
        <dbReference type="SAM" id="SignalP"/>
    </source>
</evidence>
<dbReference type="SUPFAM" id="SSF47175">
    <property type="entry name" value="Cytochromes"/>
    <property type="match status" value="1"/>
</dbReference>
<dbReference type="RefSeq" id="WP_233720072.1">
    <property type="nucleotide sequence ID" value="NZ_JAJUWU010000014.1"/>
</dbReference>
<dbReference type="InterPro" id="IPR010980">
    <property type="entry name" value="Cyt_c/b562"/>
</dbReference>
<evidence type="ECO:0000256" key="7">
    <source>
        <dbReference type="PIRSR" id="PIRSR000027-2"/>
    </source>
</evidence>
<dbReference type="Gene3D" id="1.20.120.10">
    <property type="entry name" value="Cytochrome c/b562"/>
    <property type="match status" value="1"/>
</dbReference>
<comment type="PTM">
    <text evidence="7">Binds 1 heme group per subunit.</text>
</comment>
<keyword evidence="4" id="KW-0249">Electron transport</keyword>
<feature type="chain" id="PRO_5040870880" evidence="8">
    <location>
        <begin position="27"/>
        <end position="153"/>
    </location>
</feature>
<dbReference type="AlphaFoldDB" id="A0A9X1P4F3"/>
<dbReference type="Proteomes" id="UP001139035">
    <property type="component" value="Unassembled WGS sequence"/>
</dbReference>
<keyword evidence="10" id="KW-1185">Reference proteome</keyword>
<keyword evidence="3 6" id="KW-0479">Metal-binding</keyword>
<reference evidence="9" key="1">
    <citation type="submission" date="2022-01" db="EMBL/GenBank/DDBJ databases">
        <title>Jiella avicenniae sp. nov., a novel endophytic bacterium isolated from bark of Avicennia marina.</title>
        <authorList>
            <person name="Tuo L."/>
        </authorList>
    </citation>
    <scope>NUCLEOTIDE SEQUENCE</scope>
    <source>
        <strain evidence="9">CBK1P-4</strain>
    </source>
</reference>
<evidence type="ECO:0000256" key="5">
    <source>
        <dbReference type="ARBA" id="ARBA00023004"/>
    </source>
</evidence>
<dbReference type="Pfam" id="PF01322">
    <property type="entry name" value="Cytochrom_C_2"/>
    <property type="match status" value="1"/>
</dbReference>
<evidence type="ECO:0000256" key="1">
    <source>
        <dbReference type="ARBA" id="ARBA00022448"/>
    </source>
</evidence>
<dbReference type="PIRSF" id="PIRSF000027">
    <property type="entry name" value="Cytc_c_prime"/>
    <property type="match status" value="1"/>
</dbReference>
<proteinExistence type="predicted"/>
<dbReference type="InterPro" id="IPR012127">
    <property type="entry name" value="Cyt_c_prime"/>
</dbReference>
<feature type="signal peptide" evidence="8">
    <location>
        <begin position="1"/>
        <end position="26"/>
    </location>
</feature>
<keyword evidence="8" id="KW-0732">Signal</keyword>
<feature type="binding site" description="covalent" evidence="7">
    <location>
        <position position="144"/>
    </location>
    <ligand>
        <name>heme c</name>
        <dbReference type="ChEBI" id="CHEBI:61717"/>
    </ligand>
</feature>
<dbReference type="GO" id="GO:0005506">
    <property type="term" value="F:iron ion binding"/>
    <property type="evidence" value="ECO:0007669"/>
    <property type="project" value="InterPro"/>
</dbReference>
<evidence type="ECO:0000313" key="9">
    <source>
        <dbReference type="EMBL" id="MCE7029073.1"/>
    </source>
</evidence>
<dbReference type="GO" id="GO:0022900">
    <property type="term" value="P:electron transport chain"/>
    <property type="evidence" value="ECO:0007669"/>
    <property type="project" value="InterPro"/>
</dbReference>
<evidence type="ECO:0000313" key="10">
    <source>
        <dbReference type="Proteomes" id="UP001139035"/>
    </source>
</evidence>
<dbReference type="GO" id="GO:0020037">
    <property type="term" value="F:heme binding"/>
    <property type="evidence" value="ECO:0007669"/>
    <property type="project" value="InterPro"/>
</dbReference>
<evidence type="ECO:0000256" key="4">
    <source>
        <dbReference type="ARBA" id="ARBA00022982"/>
    </source>
</evidence>